<evidence type="ECO:0000256" key="2">
    <source>
        <dbReference type="ARBA" id="ARBA00008098"/>
    </source>
</evidence>
<dbReference type="InterPro" id="IPR036728">
    <property type="entry name" value="PBP_GOBP_sf"/>
</dbReference>
<keyword evidence="4" id="KW-0732">Signal</keyword>
<evidence type="ECO:0000256" key="3">
    <source>
        <dbReference type="ARBA" id="ARBA00022525"/>
    </source>
</evidence>
<proteinExistence type="inferred from homology"/>
<dbReference type="PANTHER" id="PTHR21066:SF3">
    <property type="entry name" value="IP02236P"/>
    <property type="match status" value="1"/>
</dbReference>
<gene>
    <name evidence="5" type="ORF">NTJ_08127</name>
</gene>
<sequence>MLVLGLLMVTLAVQYGYTAPSTETAECTTPKDELNEVKNCCKIKDAMISGAVEKCTELVKNVPANGTERRELKPEGFDCFDDCVLVSLGFMGSDRKIDFAKIKSGEKAPWIETTSKGVDKCSASLTKPGDLCPSGADNFNKCLFRELYMNCPEEVWTKSDVCQRNIERLKKCPTSVPFHCTVFGH</sequence>
<evidence type="ECO:0000313" key="5">
    <source>
        <dbReference type="EMBL" id="BES95318.1"/>
    </source>
</evidence>
<organism evidence="5 6">
    <name type="scientific">Nesidiocoris tenuis</name>
    <dbReference type="NCBI Taxonomy" id="355587"/>
    <lineage>
        <taxon>Eukaryota</taxon>
        <taxon>Metazoa</taxon>
        <taxon>Ecdysozoa</taxon>
        <taxon>Arthropoda</taxon>
        <taxon>Hexapoda</taxon>
        <taxon>Insecta</taxon>
        <taxon>Pterygota</taxon>
        <taxon>Neoptera</taxon>
        <taxon>Paraneoptera</taxon>
        <taxon>Hemiptera</taxon>
        <taxon>Heteroptera</taxon>
        <taxon>Panheteroptera</taxon>
        <taxon>Cimicomorpha</taxon>
        <taxon>Miridae</taxon>
        <taxon>Dicyphina</taxon>
        <taxon>Nesidiocoris</taxon>
    </lineage>
</organism>
<dbReference type="InterPro" id="IPR052295">
    <property type="entry name" value="Odorant-binding_protein"/>
</dbReference>
<dbReference type="PANTHER" id="PTHR21066">
    <property type="entry name" value="ODORANT-BINDING PROTEIN 59A-RELATED"/>
    <property type="match status" value="1"/>
</dbReference>
<evidence type="ECO:0000256" key="4">
    <source>
        <dbReference type="SAM" id="SignalP"/>
    </source>
</evidence>
<protein>
    <submittedName>
        <fullName evidence="5">Uncharacterized protein</fullName>
    </submittedName>
</protein>
<comment type="similarity">
    <text evidence="2">Belongs to the PBP/GOBP family.</text>
</comment>
<reference evidence="5 6" key="1">
    <citation type="submission" date="2023-09" db="EMBL/GenBank/DDBJ databases">
        <title>Nesidiocoris tenuis whole genome shotgun sequence.</title>
        <authorList>
            <person name="Shibata T."/>
            <person name="Shimoda M."/>
            <person name="Kobayashi T."/>
            <person name="Uehara T."/>
        </authorList>
    </citation>
    <scope>NUCLEOTIDE SEQUENCE [LARGE SCALE GENOMIC DNA]</scope>
    <source>
        <strain evidence="5 6">Japan</strain>
    </source>
</reference>
<dbReference type="SUPFAM" id="SSF47565">
    <property type="entry name" value="Insect pheromone/odorant-binding proteins"/>
    <property type="match status" value="1"/>
</dbReference>
<dbReference type="EMBL" id="AP028914">
    <property type="protein sequence ID" value="BES95318.1"/>
    <property type="molecule type" value="Genomic_DNA"/>
</dbReference>
<keyword evidence="3" id="KW-0964">Secreted</keyword>
<evidence type="ECO:0000313" key="6">
    <source>
        <dbReference type="Proteomes" id="UP001307889"/>
    </source>
</evidence>
<keyword evidence="6" id="KW-1185">Reference proteome</keyword>
<comment type="subcellular location">
    <subcellularLocation>
        <location evidence="1">Secreted</location>
    </subcellularLocation>
</comment>
<accession>A0ABN7ATP6</accession>
<feature type="chain" id="PRO_5047438144" evidence="4">
    <location>
        <begin position="19"/>
        <end position="185"/>
    </location>
</feature>
<dbReference type="Proteomes" id="UP001307889">
    <property type="component" value="Chromosome 6"/>
</dbReference>
<evidence type="ECO:0000256" key="1">
    <source>
        <dbReference type="ARBA" id="ARBA00004613"/>
    </source>
</evidence>
<name>A0ABN7ATP6_9HEMI</name>
<dbReference type="Gene3D" id="1.10.238.270">
    <property type="match status" value="1"/>
</dbReference>
<feature type="signal peptide" evidence="4">
    <location>
        <begin position="1"/>
        <end position="18"/>
    </location>
</feature>